<evidence type="ECO:0000256" key="5">
    <source>
        <dbReference type="SAM" id="MobiDB-lite"/>
    </source>
</evidence>
<dbReference type="PANTHER" id="PTHR47785">
    <property type="entry name" value="ZN(II)2CYS6 TRANSCRIPTION FACTOR (EUROFUNG)-RELATED-RELATED"/>
    <property type="match status" value="1"/>
</dbReference>
<evidence type="ECO:0000256" key="1">
    <source>
        <dbReference type="ARBA" id="ARBA00023015"/>
    </source>
</evidence>
<keyword evidence="2" id="KW-0238">DNA-binding</keyword>
<dbReference type="GO" id="GO:0003677">
    <property type="term" value="F:DNA binding"/>
    <property type="evidence" value="ECO:0007669"/>
    <property type="project" value="UniProtKB-KW"/>
</dbReference>
<keyword evidence="3" id="KW-0804">Transcription</keyword>
<keyword evidence="8" id="KW-1185">Reference proteome</keyword>
<comment type="caution">
    <text evidence="7">The sequence shown here is derived from an EMBL/GenBank/DDBJ whole genome shotgun (WGS) entry which is preliminary data.</text>
</comment>
<dbReference type="CDD" id="cd12148">
    <property type="entry name" value="fungal_TF_MHR"/>
    <property type="match status" value="1"/>
</dbReference>
<dbReference type="CDD" id="cd00067">
    <property type="entry name" value="GAL4"/>
    <property type="match status" value="1"/>
</dbReference>
<organism evidence="7 8">
    <name type="scientific">Penicillium hetheringtonii</name>
    <dbReference type="NCBI Taxonomy" id="911720"/>
    <lineage>
        <taxon>Eukaryota</taxon>
        <taxon>Fungi</taxon>
        <taxon>Dikarya</taxon>
        <taxon>Ascomycota</taxon>
        <taxon>Pezizomycotina</taxon>
        <taxon>Eurotiomycetes</taxon>
        <taxon>Eurotiomycetidae</taxon>
        <taxon>Eurotiales</taxon>
        <taxon>Aspergillaceae</taxon>
        <taxon>Penicillium</taxon>
    </lineage>
</organism>
<dbReference type="AlphaFoldDB" id="A0AAD6DPI9"/>
<dbReference type="InterPro" id="IPR001138">
    <property type="entry name" value="Zn2Cys6_DnaBD"/>
</dbReference>
<dbReference type="PROSITE" id="PS00463">
    <property type="entry name" value="ZN2_CY6_FUNGAL_1"/>
    <property type="match status" value="1"/>
</dbReference>
<name>A0AAD6DPI9_9EURO</name>
<dbReference type="SMART" id="SM00066">
    <property type="entry name" value="GAL4"/>
    <property type="match status" value="1"/>
</dbReference>
<feature type="compositionally biased region" description="Pro residues" evidence="5">
    <location>
        <begin position="81"/>
        <end position="91"/>
    </location>
</feature>
<feature type="region of interest" description="Disordered" evidence="5">
    <location>
        <begin position="893"/>
        <end position="915"/>
    </location>
</feature>
<dbReference type="SUPFAM" id="SSF57701">
    <property type="entry name" value="Zn2/Cys6 DNA-binding domain"/>
    <property type="match status" value="1"/>
</dbReference>
<keyword evidence="1" id="KW-0805">Transcription regulation</keyword>
<dbReference type="GO" id="GO:0008270">
    <property type="term" value="F:zinc ion binding"/>
    <property type="evidence" value="ECO:0007669"/>
    <property type="project" value="InterPro"/>
</dbReference>
<protein>
    <recommendedName>
        <fullName evidence="6">Zn(2)-C6 fungal-type domain-containing protein</fullName>
    </recommendedName>
</protein>
<feature type="compositionally biased region" description="Basic and acidic residues" evidence="5">
    <location>
        <begin position="34"/>
        <end position="43"/>
    </location>
</feature>
<feature type="compositionally biased region" description="Pro residues" evidence="5">
    <location>
        <begin position="1"/>
        <end position="16"/>
    </location>
</feature>
<proteinExistence type="predicted"/>
<feature type="domain" description="Zn(2)-C6 fungal-type" evidence="6">
    <location>
        <begin position="190"/>
        <end position="220"/>
    </location>
</feature>
<evidence type="ECO:0000313" key="8">
    <source>
        <dbReference type="Proteomes" id="UP001216150"/>
    </source>
</evidence>
<evidence type="ECO:0000256" key="4">
    <source>
        <dbReference type="ARBA" id="ARBA00023242"/>
    </source>
</evidence>
<evidence type="ECO:0000256" key="2">
    <source>
        <dbReference type="ARBA" id="ARBA00023125"/>
    </source>
</evidence>
<gene>
    <name evidence="7" type="ORF">N7450_004165</name>
</gene>
<evidence type="ECO:0000313" key="7">
    <source>
        <dbReference type="EMBL" id="KAJ5590193.1"/>
    </source>
</evidence>
<keyword evidence="4" id="KW-0539">Nucleus</keyword>
<evidence type="ECO:0000259" key="6">
    <source>
        <dbReference type="PROSITE" id="PS50048"/>
    </source>
</evidence>
<accession>A0AAD6DPI9</accession>
<dbReference type="GO" id="GO:0000981">
    <property type="term" value="F:DNA-binding transcription factor activity, RNA polymerase II-specific"/>
    <property type="evidence" value="ECO:0007669"/>
    <property type="project" value="InterPro"/>
</dbReference>
<dbReference type="EMBL" id="JAQJAC010000003">
    <property type="protein sequence ID" value="KAJ5590193.1"/>
    <property type="molecule type" value="Genomic_DNA"/>
</dbReference>
<dbReference type="InterPro" id="IPR036864">
    <property type="entry name" value="Zn2-C6_fun-type_DNA-bd_sf"/>
</dbReference>
<dbReference type="Proteomes" id="UP001216150">
    <property type="component" value="Unassembled WGS sequence"/>
</dbReference>
<reference evidence="7 8" key="1">
    <citation type="journal article" date="2023" name="IMA Fungus">
        <title>Comparative genomic study of the Penicillium genus elucidates a diverse pangenome and 15 lateral gene transfer events.</title>
        <authorList>
            <person name="Petersen C."/>
            <person name="Sorensen T."/>
            <person name="Nielsen M.R."/>
            <person name="Sondergaard T.E."/>
            <person name="Sorensen J.L."/>
            <person name="Fitzpatrick D.A."/>
            <person name="Frisvad J.C."/>
            <person name="Nielsen K.L."/>
        </authorList>
    </citation>
    <scope>NUCLEOTIDE SEQUENCE [LARGE SCALE GENOMIC DNA]</scope>
    <source>
        <strain evidence="7 8">IBT 29057</strain>
    </source>
</reference>
<evidence type="ECO:0000256" key="3">
    <source>
        <dbReference type="ARBA" id="ARBA00023163"/>
    </source>
</evidence>
<dbReference type="PROSITE" id="PS50048">
    <property type="entry name" value="ZN2_CY6_FUNGAL_2"/>
    <property type="match status" value="1"/>
</dbReference>
<feature type="region of interest" description="Disordered" evidence="5">
    <location>
        <begin position="1"/>
        <end position="181"/>
    </location>
</feature>
<dbReference type="InterPro" id="IPR053181">
    <property type="entry name" value="EcdB-like_regulator"/>
</dbReference>
<dbReference type="Gene3D" id="4.10.240.10">
    <property type="entry name" value="Zn(2)-C6 fungal-type DNA-binding domain"/>
    <property type="match status" value="1"/>
</dbReference>
<dbReference type="Pfam" id="PF00172">
    <property type="entry name" value="Zn_clus"/>
    <property type="match status" value="1"/>
</dbReference>
<dbReference type="PANTHER" id="PTHR47785:SF4">
    <property type="entry name" value="ZN(II)2CYS6 TRANSCRIPTION FACTOR (EUROFUNG)"/>
    <property type="match status" value="1"/>
</dbReference>
<sequence length="1114" mass="123692">MSRMPPPEGHHGPPPISHTYEPTWRPPYAPQYDPHGHGADRRPSSTNQATLPPPNYPTMPGRELPQLHLDGPYSRTASLPGPGPGPGPGPPVQDAHAAQHAFRPPMNGASHEATPHSAPPEYRAPRIGYQPPEPPGPGETTPTSGPLPPPSQFMSPAPIAAPTPAPYGPDYYQNPAYGHRQRKAARAQQACDQCRARKAKCDEGRPECSHCRENGLKCVYKEIPTHKSESNVGYAKVTDSQNRQEKSMQPVMTSIMHFRDEAMQDTKRLLRGQEHNTNQLDRLVSQLTQLINTQGIPVTDPNRLSQTAAPIPPHELPVKLESQVIPPMEQSTEKSPFGQQQRLDTVSFDESQLKGDNEGELSIPLEHTTAAHKLLMWPSIKKLLNPHDYDKDYVMGLEGQRGVTSLFHRGENSYSADGSFLPWRGSPLNGNMNSQRQSGLEAWAGAALQDSDADISRNGILRLDGKTVKRYLRSYLSQMHLLHPFLDQRELEEKVDTFIQCYCPTDTNSLCREKKRKRSVEDVDGSGRDGSSTPPVGLNIDCAIVLLTIAVGAICETKSPLPGPVMDKEPDYRQQFIPGPRQPIPPAVNGTNTINGFLSPANSDSALPSNASFYAPLESTSQSFPSSATEARAADKAMLQRSTMYDKKPKNYQMIPGLSLYSYALQILAFLHSGIHLEHVQANLLAGLYAGQLAHPFSSHSHIHKAAWACQVLVGSKDYKALQGGPTQDLFNFVYWTCLQLESDLLAELDIPASGISRSESLIPLPKGKWTIIPLPNDMEDPHVMMMMFYSAQIHLRKVLNRVHTDLYKVEKEGQARWSSSVQEALSHNLDLWRFSLPEMMRWKDDYPPAKEINAARMRAKYYGARYIIHRPLLYHALHYGGSGARVDAVSQTSVDSPTGSVANSQSQQMSPSVNTTSRAQNMTRMMSDMGTVSSNPAAAFPNGWTPPTVHLRELPSKLRRACKVCIDSAILSTKAFDGIEDPFEALENNFKEEPFKSMQDPLEGHRMEDPFAMDPNFVSKDEKNRLVVTNIFGTAHASFSQFGNLLVLSATYMSSLSELVDRDELKTLLKRTIRFLLRSEHVSPTLRADARILTEIYQKIFHHSPTLENPNTP</sequence>